<sequence length="281" mass="30758">MAKIITKRRLNPTVTLMEVSAPLIAKKALPGQFIILRVDEKGERIPLTIADYDREKGTITIIFQKVGLTTELLDTLEEGDDILDFVGPLGRPTELEGVKKVAVIGGGVGCAIAYPQAKYLHEHGVAVDVIAGFRSKDIVILEEEFQAACDHLYLTTDDGSYGERGLVTDKLKALIEAGNQYDVVIAIGPIIMMKFVCKTTEPYGIKTLVSLNPIMIDGTGMCGGCRVSVGGQMKFACVDGPDFDGHQVDFDELMARNAAYKEREAQVRRDHACRLLNQEVQ</sequence>
<dbReference type="PANTHER" id="PTHR43513:SF3">
    <property type="entry name" value="DIHYDROOROTATE DEHYDROGENASE B (NAD(+)), ELECTRON TRANSFER SUBUNIT-RELATED"/>
    <property type="match status" value="1"/>
</dbReference>
<dbReference type="Gene3D" id="2.40.30.10">
    <property type="entry name" value="Translation factors"/>
    <property type="match status" value="1"/>
</dbReference>
<comment type="cofactor">
    <cofactor evidence="1">
        <name>FAD</name>
        <dbReference type="ChEBI" id="CHEBI:57692"/>
    </cofactor>
    <text evidence="1">Binds 1 FAD per subunit.</text>
</comment>
<accession>A0A9D2P315</accession>
<comment type="caution">
    <text evidence="4">The sequence shown here is derived from an EMBL/GenBank/DDBJ whole genome shotgun (WGS) entry which is preliminary data.</text>
</comment>
<dbReference type="GO" id="GO:0050660">
    <property type="term" value="F:flavin adenine dinucleotide binding"/>
    <property type="evidence" value="ECO:0007669"/>
    <property type="project" value="InterPro"/>
</dbReference>
<dbReference type="Gene3D" id="3.40.50.80">
    <property type="entry name" value="Nucleotide-binding domain of ferredoxin-NADP reductase (FNR) module"/>
    <property type="match status" value="1"/>
</dbReference>
<dbReference type="SUPFAM" id="SSF52343">
    <property type="entry name" value="Ferredoxin reductase-like, C-terminal NADP-linked domain"/>
    <property type="match status" value="1"/>
</dbReference>
<reference evidence="4" key="1">
    <citation type="journal article" date="2021" name="PeerJ">
        <title>Extensive microbial diversity within the chicken gut microbiome revealed by metagenomics and culture.</title>
        <authorList>
            <person name="Gilroy R."/>
            <person name="Ravi A."/>
            <person name="Getino M."/>
            <person name="Pursley I."/>
            <person name="Horton D.L."/>
            <person name="Alikhan N.F."/>
            <person name="Baker D."/>
            <person name="Gharbi K."/>
            <person name="Hall N."/>
            <person name="Watson M."/>
            <person name="Adriaenssens E.M."/>
            <person name="Foster-Nyarko E."/>
            <person name="Jarju S."/>
            <person name="Secka A."/>
            <person name="Antonio M."/>
            <person name="Oren A."/>
            <person name="Chaudhuri R.R."/>
            <person name="La Ragione R."/>
            <person name="Hildebrand F."/>
            <person name="Pallen M.J."/>
        </authorList>
    </citation>
    <scope>NUCLEOTIDE SEQUENCE</scope>
    <source>
        <strain evidence="4">CHK186-1790</strain>
    </source>
</reference>
<feature type="domain" description="FAD-binding FR-type" evidence="3">
    <location>
        <begin position="1"/>
        <end position="95"/>
    </location>
</feature>
<keyword evidence="2" id="KW-0408">Iron</keyword>
<proteinExistence type="predicted"/>
<feature type="binding site" evidence="2">
    <location>
        <position position="225"/>
    </location>
    <ligand>
        <name>[2Fe-2S] cluster</name>
        <dbReference type="ChEBI" id="CHEBI:190135"/>
    </ligand>
</feature>
<dbReference type="GO" id="GO:0046872">
    <property type="term" value="F:metal ion binding"/>
    <property type="evidence" value="ECO:0007669"/>
    <property type="project" value="UniProtKB-KW"/>
</dbReference>
<dbReference type="InterPro" id="IPR039261">
    <property type="entry name" value="FNR_nucleotide-bd"/>
</dbReference>
<dbReference type="GO" id="GO:0006221">
    <property type="term" value="P:pyrimidine nucleotide biosynthetic process"/>
    <property type="evidence" value="ECO:0007669"/>
    <property type="project" value="InterPro"/>
</dbReference>
<keyword evidence="2" id="KW-0411">Iron-sulfur</keyword>
<keyword evidence="1" id="KW-0274">FAD</keyword>
<dbReference type="PANTHER" id="PTHR43513">
    <property type="entry name" value="DIHYDROOROTATE DEHYDROGENASE B (NAD(+)), ELECTRON TRANSFER SUBUNIT"/>
    <property type="match status" value="1"/>
</dbReference>
<dbReference type="Proteomes" id="UP000823882">
    <property type="component" value="Unassembled WGS sequence"/>
</dbReference>
<evidence type="ECO:0000256" key="1">
    <source>
        <dbReference type="PIRSR" id="PIRSR006816-1"/>
    </source>
</evidence>
<dbReference type="CDD" id="cd06219">
    <property type="entry name" value="DHOD_e_trans_like1"/>
    <property type="match status" value="1"/>
</dbReference>
<dbReference type="InterPro" id="IPR017927">
    <property type="entry name" value="FAD-bd_FR_type"/>
</dbReference>
<organism evidence="4 5">
    <name type="scientific">Candidatus Intestinimonas pullistercoris</name>
    <dbReference type="NCBI Taxonomy" id="2838623"/>
    <lineage>
        <taxon>Bacteria</taxon>
        <taxon>Bacillati</taxon>
        <taxon>Bacillota</taxon>
        <taxon>Clostridia</taxon>
        <taxon>Eubacteriales</taxon>
        <taxon>Intestinimonas</taxon>
    </lineage>
</organism>
<dbReference type="InterPro" id="IPR019480">
    <property type="entry name" value="Dihydroorotate_DH_Fe-S-bd"/>
</dbReference>
<dbReference type="AlphaFoldDB" id="A0A9D2P315"/>
<evidence type="ECO:0000313" key="5">
    <source>
        <dbReference type="Proteomes" id="UP000823882"/>
    </source>
</evidence>
<dbReference type="InterPro" id="IPR050353">
    <property type="entry name" value="PyrK_electron_transfer"/>
</dbReference>
<dbReference type="Pfam" id="PF10418">
    <property type="entry name" value="DHODB_Fe-S_bind"/>
    <property type="match status" value="1"/>
</dbReference>
<dbReference type="InterPro" id="IPR012165">
    <property type="entry name" value="Cyt_c3_hydrogenase_gsu"/>
</dbReference>
<dbReference type="SUPFAM" id="SSF63380">
    <property type="entry name" value="Riboflavin synthase domain-like"/>
    <property type="match status" value="1"/>
</dbReference>
<evidence type="ECO:0000259" key="3">
    <source>
        <dbReference type="PROSITE" id="PS51384"/>
    </source>
</evidence>
<dbReference type="NCBIfam" id="NF004862">
    <property type="entry name" value="PRK06222.1"/>
    <property type="match status" value="1"/>
</dbReference>
<dbReference type="PIRSF" id="PIRSF006816">
    <property type="entry name" value="Cyc3_hyd_g"/>
    <property type="match status" value="1"/>
</dbReference>
<name>A0A9D2P315_9FIRM</name>
<dbReference type="PROSITE" id="PS51384">
    <property type="entry name" value="FAD_FR"/>
    <property type="match status" value="1"/>
</dbReference>
<keyword evidence="2" id="KW-0001">2Fe-2S</keyword>
<feature type="binding site" evidence="2">
    <location>
        <position position="237"/>
    </location>
    <ligand>
        <name>[2Fe-2S] cluster</name>
        <dbReference type="ChEBI" id="CHEBI:190135"/>
    </ligand>
</feature>
<reference evidence="4" key="2">
    <citation type="submission" date="2021-04" db="EMBL/GenBank/DDBJ databases">
        <authorList>
            <person name="Gilroy R."/>
        </authorList>
    </citation>
    <scope>NUCLEOTIDE SEQUENCE</scope>
    <source>
        <strain evidence="4">CHK186-1790</strain>
    </source>
</reference>
<feature type="binding site" evidence="1">
    <location>
        <begin position="62"/>
        <end position="64"/>
    </location>
    <ligand>
        <name>FAD</name>
        <dbReference type="ChEBI" id="CHEBI:57692"/>
    </ligand>
</feature>
<dbReference type="GO" id="GO:0051537">
    <property type="term" value="F:2 iron, 2 sulfur cluster binding"/>
    <property type="evidence" value="ECO:0007669"/>
    <property type="project" value="UniProtKB-KW"/>
</dbReference>
<keyword evidence="2" id="KW-0479">Metal-binding</keyword>
<evidence type="ECO:0000256" key="2">
    <source>
        <dbReference type="PIRSR" id="PIRSR006816-2"/>
    </source>
</evidence>
<keyword evidence="1" id="KW-0285">Flavoprotein</keyword>
<evidence type="ECO:0000313" key="4">
    <source>
        <dbReference type="EMBL" id="HJC41754.1"/>
    </source>
</evidence>
<dbReference type="GO" id="GO:0016491">
    <property type="term" value="F:oxidoreductase activity"/>
    <property type="evidence" value="ECO:0007669"/>
    <property type="project" value="InterPro"/>
</dbReference>
<protein>
    <submittedName>
        <fullName evidence="4">Sulfide/dihydroorotate dehydrogenase-like FAD/NAD-binding protein</fullName>
    </submittedName>
</protein>
<comment type="cofactor">
    <cofactor evidence="2">
        <name>[2Fe-2S] cluster</name>
        <dbReference type="ChEBI" id="CHEBI:190135"/>
    </cofactor>
    <text evidence="2">Binds 1 [2Fe-2S] cluster per subunit.</text>
</comment>
<dbReference type="InterPro" id="IPR017938">
    <property type="entry name" value="Riboflavin_synthase-like_b-brl"/>
</dbReference>
<feature type="binding site" evidence="2">
    <location>
        <position position="222"/>
    </location>
    <ligand>
        <name>[2Fe-2S] cluster</name>
        <dbReference type="ChEBI" id="CHEBI:190135"/>
    </ligand>
</feature>
<dbReference type="EMBL" id="DWWJ01000173">
    <property type="protein sequence ID" value="HJC41754.1"/>
    <property type="molecule type" value="Genomic_DNA"/>
</dbReference>
<gene>
    <name evidence="4" type="ORF">H9701_09430</name>
</gene>